<feature type="transmembrane region" description="Helical" evidence="9">
    <location>
        <begin position="78"/>
        <end position="103"/>
    </location>
</feature>
<keyword evidence="6 9" id="KW-1133">Transmembrane helix</keyword>
<dbReference type="EMBL" id="NEVT01000003">
    <property type="protein sequence ID" value="OZI79425.1"/>
    <property type="molecule type" value="Genomic_DNA"/>
</dbReference>
<evidence type="ECO:0000256" key="3">
    <source>
        <dbReference type="ARBA" id="ARBA00022448"/>
    </source>
</evidence>
<reference evidence="11" key="1">
    <citation type="submission" date="2017-05" db="EMBL/GenBank/DDBJ databases">
        <title>Complete and WGS of Bordetella genogroups.</title>
        <authorList>
            <person name="Spilker T."/>
            <person name="Lipuma J."/>
        </authorList>
    </citation>
    <scope>NUCLEOTIDE SEQUENCE [LARGE SCALE GENOMIC DNA]</scope>
    <source>
        <strain evidence="11">AU8256</strain>
    </source>
</reference>
<dbReference type="PIRSF" id="PIRSF016661">
    <property type="entry name" value="BioY"/>
    <property type="match status" value="1"/>
</dbReference>
<evidence type="ECO:0000256" key="1">
    <source>
        <dbReference type="ARBA" id="ARBA00004651"/>
    </source>
</evidence>
<dbReference type="Gene3D" id="1.10.1760.20">
    <property type="match status" value="1"/>
</dbReference>
<comment type="caution">
    <text evidence="10">The sequence shown here is derived from an EMBL/GenBank/DDBJ whole genome shotgun (WGS) entry which is preliminary data.</text>
</comment>
<keyword evidence="5 9" id="KW-0812">Transmembrane</keyword>
<dbReference type="InterPro" id="IPR003784">
    <property type="entry name" value="BioY"/>
</dbReference>
<evidence type="ECO:0000313" key="10">
    <source>
        <dbReference type="EMBL" id="OZI79425.1"/>
    </source>
</evidence>
<comment type="similarity">
    <text evidence="2 8">Belongs to the BioY family.</text>
</comment>
<dbReference type="GO" id="GO:0005886">
    <property type="term" value="C:plasma membrane"/>
    <property type="evidence" value="ECO:0007669"/>
    <property type="project" value="UniProtKB-SubCell"/>
</dbReference>
<dbReference type="AlphaFoldDB" id="A0A261VZB8"/>
<sequence length="188" mass="19107">MKTRDVVLIALFAALIVVLSLMPPIPLPAIPVPVTLQTLGTMLAGAMLGPLRGGLACLLYLVLAAIGLPVLPGGRGGLGVFFGPTGGFLVGMALGAVATGWLARRAAARVQHGGLAVAAYAAACVAGGILLVYAVGVPWLAAVTQMEPGKAALAVAAFVPGDLIKAVVAGWVAWRVERVWPLLRESPY</sequence>
<evidence type="ECO:0000256" key="6">
    <source>
        <dbReference type="ARBA" id="ARBA00022989"/>
    </source>
</evidence>
<dbReference type="PANTHER" id="PTHR34295">
    <property type="entry name" value="BIOTIN TRANSPORTER BIOY"/>
    <property type="match status" value="1"/>
</dbReference>
<feature type="transmembrane region" description="Helical" evidence="9">
    <location>
        <begin position="152"/>
        <end position="174"/>
    </location>
</feature>
<comment type="subcellular location">
    <subcellularLocation>
        <location evidence="1 8">Cell membrane</location>
        <topology evidence="1 8">Multi-pass membrane protein</topology>
    </subcellularLocation>
</comment>
<protein>
    <recommendedName>
        <fullName evidence="8">Biotin transporter</fullName>
    </recommendedName>
</protein>
<evidence type="ECO:0000313" key="11">
    <source>
        <dbReference type="Proteomes" id="UP000215633"/>
    </source>
</evidence>
<evidence type="ECO:0000256" key="7">
    <source>
        <dbReference type="ARBA" id="ARBA00023136"/>
    </source>
</evidence>
<feature type="transmembrane region" description="Helical" evidence="9">
    <location>
        <begin position="53"/>
        <end position="71"/>
    </location>
</feature>
<dbReference type="Proteomes" id="UP000215633">
    <property type="component" value="Unassembled WGS sequence"/>
</dbReference>
<dbReference type="Pfam" id="PF02632">
    <property type="entry name" value="BioY"/>
    <property type="match status" value="1"/>
</dbReference>
<dbReference type="RefSeq" id="WP_094805975.1">
    <property type="nucleotide sequence ID" value="NZ_NEVT01000003.1"/>
</dbReference>
<proteinExistence type="inferred from homology"/>
<evidence type="ECO:0000256" key="8">
    <source>
        <dbReference type="PIRNR" id="PIRNR016661"/>
    </source>
</evidence>
<keyword evidence="3 8" id="KW-0813">Transport</keyword>
<gene>
    <name evidence="10" type="ORF">CAL24_05690</name>
</gene>
<evidence type="ECO:0000256" key="4">
    <source>
        <dbReference type="ARBA" id="ARBA00022475"/>
    </source>
</evidence>
<evidence type="ECO:0000256" key="2">
    <source>
        <dbReference type="ARBA" id="ARBA00010692"/>
    </source>
</evidence>
<feature type="transmembrane region" description="Helical" evidence="9">
    <location>
        <begin position="115"/>
        <end position="140"/>
    </location>
</feature>
<dbReference type="GO" id="GO:0015225">
    <property type="term" value="F:biotin transmembrane transporter activity"/>
    <property type="evidence" value="ECO:0007669"/>
    <property type="project" value="UniProtKB-UniRule"/>
</dbReference>
<keyword evidence="11" id="KW-1185">Reference proteome</keyword>
<accession>A0A261VZB8</accession>
<evidence type="ECO:0000256" key="9">
    <source>
        <dbReference type="SAM" id="Phobius"/>
    </source>
</evidence>
<dbReference type="PANTHER" id="PTHR34295:SF4">
    <property type="entry name" value="BIOTIN TRANSPORTER BIOY-RELATED"/>
    <property type="match status" value="1"/>
</dbReference>
<keyword evidence="7 8" id="KW-0472">Membrane</keyword>
<keyword evidence="4 8" id="KW-1003">Cell membrane</keyword>
<name>A0A261VZB8_9BORD</name>
<evidence type="ECO:0000256" key="5">
    <source>
        <dbReference type="ARBA" id="ARBA00022692"/>
    </source>
</evidence>
<organism evidence="10 11">
    <name type="scientific">Bordetella genomosp. 2</name>
    <dbReference type="NCBI Taxonomy" id="1983456"/>
    <lineage>
        <taxon>Bacteria</taxon>
        <taxon>Pseudomonadati</taxon>
        <taxon>Pseudomonadota</taxon>
        <taxon>Betaproteobacteria</taxon>
        <taxon>Burkholderiales</taxon>
        <taxon>Alcaligenaceae</taxon>
        <taxon>Bordetella</taxon>
    </lineage>
</organism>